<dbReference type="EMBL" id="FNSA01000001">
    <property type="protein sequence ID" value="SEB29521.1"/>
    <property type="molecule type" value="Genomic_DNA"/>
</dbReference>
<dbReference type="AlphaFoldDB" id="A0A1H4I6F8"/>
<gene>
    <name evidence="1" type="ORF">SAMN04489793_0028</name>
</gene>
<dbReference type="STRING" id="57704.SAMN04489793_0028"/>
<evidence type="ECO:0000313" key="2">
    <source>
        <dbReference type="Proteomes" id="UP000182241"/>
    </source>
</evidence>
<accession>A0A1H4I6F8</accession>
<reference evidence="2" key="1">
    <citation type="submission" date="2016-10" db="EMBL/GenBank/DDBJ databases">
        <authorList>
            <person name="Varghese N."/>
            <person name="Submissions S."/>
        </authorList>
    </citation>
    <scope>NUCLEOTIDE SEQUENCE [LARGE SCALE GENOMIC DNA]</scope>
    <source>
        <strain evidence="2">DSM 44234</strain>
    </source>
</reference>
<organism evidence="1 2">
    <name type="scientific">Tsukamurella tyrosinosolvens</name>
    <dbReference type="NCBI Taxonomy" id="57704"/>
    <lineage>
        <taxon>Bacteria</taxon>
        <taxon>Bacillati</taxon>
        <taxon>Actinomycetota</taxon>
        <taxon>Actinomycetes</taxon>
        <taxon>Mycobacteriales</taxon>
        <taxon>Tsukamurellaceae</taxon>
        <taxon>Tsukamurella</taxon>
    </lineage>
</organism>
<dbReference type="Proteomes" id="UP000182241">
    <property type="component" value="Unassembled WGS sequence"/>
</dbReference>
<protein>
    <submittedName>
        <fullName evidence="1">Uncharacterized protein</fullName>
    </submittedName>
</protein>
<dbReference type="RefSeq" id="WP_068742483.1">
    <property type="nucleotide sequence ID" value="NZ_CBDRGN010000002.1"/>
</dbReference>
<keyword evidence="2" id="KW-1185">Reference proteome</keyword>
<evidence type="ECO:0000313" key="1">
    <source>
        <dbReference type="EMBL" id="SEB29521.1"/>
    </source>
</evidence>
<proteinExistence type="predicted"/>
<name>A0A1H4I6F8_TSUTY</name>
<sequence>MSDDDLEQLDEGAPWLFLRADLVPRFLAGLRAEVERGNHEGVYVLIERWRARANSRRQQLPTRNEILENAEDLATRFEDGDFEVVPGSAMISVAYLRANPDVLVKWLRDIAPERLARDAIPRQDPRLYVRPDREPYRDQTGTDTDIHRTVPTDAAVDFERSDNFYVGTSTVYLVALPVHLNPDYDVRIEREIGYFLDPHEAATEARKRLQFQVEHAPVEHQHNFAVSGAAVIPVSPNGYEPGLPSKPWSVRLARKGDRQ</sequence>
<dbReference type="OrthoDB" id="9944332at2"/>